<proteinExistence type="predicted"/>
<dbReference type="Proteomes" id="UP001597351">
    <property type="component" value="Unassembled WGS sequence"/>
</dbReference>
<sequence>MFVRRISGTEGLRYDDRTLEPTLLALGDLFSDGELRLLLSVLMDTTAGELRSRLEPLGVIGKAEDAVETLGRAEVLQLLLLARNDDILDRVDSLIHANEEAAAHIGVQQGEIRRLMTNRGMDYGTFGVYPEISENGLRFTSDSFPIGNMRLGRLADSLFDLTDSDELSELNWQLRHVDGADPQERLDELVRSAGADEVVRRLILSRHSNQLHAGETLGLDYADFPSDDAFIEATLWKLGFEERRVQDLRKDFWDHAGRLRRFCQTAGVGARVDSVEMTARAANFFKQLEGVLDDTLAYATWTLTTDHLSQDRPFTYEPSRERLGSFSVLNSFAMRQQPESESFDFGGKNTLYPLIQGFALLADLLEDALARPAEYVREESDYPNYATHTELKKFAFVHVLPFLDLLDRSQSRIIETLRFASRSLDEANVAAVRNEMLHYRATTPEISRLDQAVDAAERVITRLQVDGLARTLFRAVSVDGDEWQRRVYTLRSANGTEVLFARPSAFDWNRMPRLRGGAQYVVPAAVFARPNEALRFRPTFDTEYARYWSDYPRRRMSRGAIDAALQSSDVDSSQPDL</sequence>
<organism evidence="1 2">
    <name type="scientific">Nocardioides aestuarii</name>
    <dbReference type="NCBI Taxonomy" id="252231"/>
    <lineage>
        <taxon>Bacteria</taxon>
        <taxon>Bacillati</taxon>
        <taxon>Actinomycetota</taxon>
        <taxon>Actinomycetes</taxon>
        <taxon>Propionibacteriales</taxon>
        <taxon>Nocardioidaceae</taxon>
        <taxon>Nocardioides</taxon>
    </lineage>
</organism>
<reference evidence="2" key="1">
    <citation type="journal article" date="2019" name="Int. J. Syst. Evol. Microbiol.">
        <title>The Global Catalogue of Microorganisms (GCM) 10K type strain sequencing project: providing services to taxonomists for standard genome sequencing and annotation.</title>
        <authorList>
            <consortium name="The Broad Institute Genomics Platform"/>
            <consortium name="The Broad Institute Genome Sequencing Center for Infectious Disease"/>
            <person name="Wu L."/>
            <person name="Ma J."/>
        </authorList>
    </citation>
    <scope>NUCLEOTIDE SEQUENCE [LARGE SCALE GENOMIC DNA]</scope>
    <source>
        <strain evidence="2">CGMCC 1.12477</strain>
    </source>
</reference>
<comment type="caution">
    <text evidence="1">The sequence shown here is derived from an EMBL/GenBank/DDBJ whole genome shotgun (WGS) entry which is preliminary data.</text>
</comment>
<dbReference type="EMBL" id="JBHUGD010000003">
    <property type="protein sequence ID" value="MFD1948110.1"/>
    <property type="molecule type" value="Genomic_DNA"/>
</dbReference>
<evidence type="ECO:0000313" key="2">
    <source>
        <dbReference type="Proteomes" id="UP001597351"/>
    </source>
</evidence>
<gene>
    <name evidence="1" type="ORF">ACFSDE_15015</name>
</gene>
<accession>A0ABW4TNG5</accession>
<evidence type="ECO:0000313" key="1">
    <source>
        <dbReference type="EMBL" id="MFD1948110.1"/>
    </source>
</evidence>
<name>A0ABW4TNG5_9ACTN</name>
<dbReference type="RefSeq" id="WP_343919840.1">
    <property type="nucleotide sequence ID" value="NZ_BAAAJT010000002.1"/>
</dbReference>
<protein>
    <submittedName>
        <fullName evidence="1">Uncharacterized protein</fullName>
    </submittedName>
</protein>
<keyword evidence="2" id="KW-1185">Reference proteome</keyword>